<keyword evidence="1" id="KW-0378">Hydrolase</keyword>
<dbReference type="CDD" id="cd22324">
    <property type="entry name" value="Endonuclease_I"/>
    <property type="match status" value="1"/>
</dbReference>
<dbReference type="Gene3D" id="3.40.91.30">
    <property type="match status" value="1"/>
</dbReference>
<gene>
    <name evidence="1" type="ORF">CYIG_00025</name>
</gene>
<keyword evidence="2" id="KW-1185">Reference proteome</keyword>
<keyword evidence="1" id="KW-0255">Endonuclease</keyword>
<proteinExistence type="predicted"/>
<name>E3SN95_9CAUD</name>
<dbReference type="GO" id="GO:0015074">
    <property type="term" value="P:DNA integration"/>
    <property type="evidence" value="ECO:0007669"/>
    <property type="project" value="InterPro"/>
</dbReference>
<protein>
    <submittedName>
        <fullName evidence="1">Endonuclease</fullName>
    </submittedName>
</protein>
<dbReference type="GeneID" id="11538076"/>
<sequence length="126" mass="14762">MKKKPKKKTSKYKSGLEEQVAKLLEGLGVSYEYESCKIPYTIQHNYHPDFILPNHVHLEAKGYWSAPDRRKIAAVKKDNPDLDLRMVFQSPFNKISKGSKTTYAKWCEKHDIPWTSFHDIPLDWLI</sequence>
<dbReference type="OrthoDB" id="17050at10239"/>
<dbReference type="KEGG" id="vg:11538076"/>
<evidence type="ECO:0000313" key="2">
    <source>
        <dbReference type="Proteomes" id="UP000006531"/>
    </source>
</evidence>
<accession>E3SN95</accession>
<dbReference type="GO" id="GO:0016032">
    <property type="term" value="P:viral process"/>
    <property type="evidence" value="ECO:0007669"/>
    <property type="project" value="InterPro"/>
</dbReference>
<dbReference type="EMBL" id="GU071102">
    <property type="protein sequence ID" value="ADP00099.1"/>
    <property type="molecule type" value="Genomic_DNA"/>
</dbReference>
<dbReference type="Proteomes" id="UP000006531">
    <property type="component" value="Segment"/>
</dbReference>
<dbReference type="Pfam" id="PF05367">
    <property type="entry name" value="Phage_endo_I"/>
    <property type="match status" value="1"/>
</dbReference>
<reference evidence="1 2" key="1">
    <citation type="submission" date="2009-10" db="EMBL/GenBank/DDBJ databases">
        <title>The Genome Sequence of Cyanophage NATL1A-7.</title>
        <authorList>
            <consortium name="The Broad Institute Genome Sequencing Platform"/>
            <person name="Henn M.R."/>
            <person name="Sullivan M.S."/>
            <person name="Osburne M.S."/>
            <person name="Levin J."/>
            <person name="Malboeuf C."/>
            <person name="Casali M."/>
            <person name="Russ C."/>
            <person name="Lennon N."/>
            <person name="Erlich R."/>
            <person name="Young S.K."/>
            <person name="Koehrsen M."/>
            <person name="Yandava C."/>
            <person name="Zeng Q."/>
            <person name="Alvarado L."/>
            <person name="Anderson S."/>
            <person name="Berlin A."/>
            <person name="Borenstein D."/>
            <person name="Chen Z."/>
            <person name="Engels R."/>
            <person name="Freedman E."/>
            <person name="Gellesch M."/>
            <person name="Goldberg J."/>
            <person name="Green L."/>
            <person name="Griggs A."/>
            <person name="Gujja S."/>
            <person name="Heiman D."/>
            <person name="Hepburn T."/>
            <person name="Howarth C."/>
            <person name="Jen D."/>
            <person name="Larson L."/>
            <person name="Lewis B."/>
            <person name="Mehta T."/>
            <person name="Park D."/>
            <person name="Pearson M."/>
            <person name="Roberts A."/>
            <person name="Ryan E."/>
            <person name="Saif S."/>
            <person name="Shea T."/>
            <person name="Shenoy N."/>
            <person name="Sisk P."/>
            <person name="Stolte C."/>
            <person name="Sykes S."/>
            <person name="Walk T."/>
            <person name="White J."/>
            <person name="Yu Q."/>
            <person name="Coleman M.L."/>
            <person name="Huang K.H."/>
            <person name="Weigele P.R."/>
            <person name="DeFrancesco A.S."/>
            <person name="Kern S.E."/>
            <person name="Thompson L.R."/>
            <person name="Fu R."/>
            <person name="Hombeck B."/>
            <person name="Chisholm S.W."/>
            <person name="Haas B."/>
            <person name="Nusbaum C."/>
            <person name="Galagan J."/>
            <person name="Birren B."/>
        </authorList>
    </citation>
    <scope>NUCLEOTIDE SEQUENCE [LARGE SCALE GENOMIC DNA]</scope>
    <source>
        <strain evidence="1">NATL1A-7</strain>
    </source>
</reference>
<dbReference type="InterPro" id="IPR011335">
    <property type="entry name" value="Restrct_endonuc-II-like"/>
</dbReference>
<dbReference type="SUPFAM" id="SSF52980">
    <property type="entry name" value="Restriction endonuclease-like"/>
    <property type="match status" value="1"/>
</dbReference>
<evidence type="ECO:0000313" key="1">
    <source>
        <dbReference type="EMBL" id="ADP00099.1"/>
    </source>
</evidence>
<dbReference type="RefSeq" id="YP_005087471.1">
    <property type="nucleotide sequence ID" value="NC_016658.1"/>
</dbReference>
<organism evidence="1 2">
    <name type="scientific">Cyanophage NATL1A-7</name>
    <dbReference type="NCBI Taxonomy" id="445693"/>
    <lineage>
        <taxon>Viruses</taxon>
        <taxon>Duplodnaviria</taxon>
        <taxon>Heunggongvirae</taxon>
        <taxon>Uroviricota</taxon>
        <taxon>Caudoviricetes</taxon>
        <taxon>Autographivirales</taxon>
        <taxon>Sechaudvirinae</taxon>
        <taxon>Cheungvirus</taxon>
        <taxon>Cheungvirus NATL1A7</taxon>
    </lineage>
</organism>
<dbReference type="InterPro" id="IPR008029">
    <property type="entry name" value="Phage_T7_Gp3_endoDNaseI"/>
</dbReference>
<dbReference type="GO" id="GO:0008833">
    <property type="term" value="F:deoxyribonuclease IV (phage-T4-induced) activity"/>
    <property type="evidence" value="ECO:0007669"/>
    <property type="project" value="InterPro"/>
</dbReference>
<keyword evidence="1" id="KW-0540">Nuclease</keyword>